<name>A0ABQ9JB80_9CUCU</name>
<evidence type="ECO:0000313" key="1">
    <source>
        <dbReference type="EMBL" id="KAJ8975394.1"/>
    </source>
</evidence>
<proteinExistence type="predicted"/>
<dbReference type="Proteomes" id="UP001162164">
    <property type="component" value="Unassembled WGS sequence"/>
</dbReference>
<organism evidence="1 2">
    <name type="scientific">Molorchus minor</name>
    <dbReference type="NCBI Taxonomy" id="1323400"/>
    <lineage>
        <taxon>Eukaryota</taxon>
        <taxon>Metazoa</taxon>
        <taxon>Ecdysozoa</taxon>
        <taxon>Arthropoda</taxon>
        <taxon>Hexapoda</taxon>
        <taxon>Insecta</taxon>
        <taxon>Pterygota</taxon>
        <taxon>Neoptera</taxon>
        <taxon>Endopterygota</taxon>
        <taxon>Coleoptera</taxon>
        <taxon>Polyphaga</taxon>
        <taxon>Cucujiformia</taxon>
        <taxon>Chrysomeloidea</taxon>
        <taxon>Cerambycidae</taxon>
        <taxon>Lamiinae</taxon>
        <taxon>Monochamini</taxon>
        <taxon>Molorchus</taxon>
    </lineage>
</organism>
<sequence length="100" mass="11338">MDISIYYYVVNECFSPHFKHLGGELQFSDVCVNSRHLLQGSGAGGEVCLGILHSDGFYRTVLHLAVSHRNVRHINNQSLVKDKAFYIDIIIKNLIPGHHY</sequence>
<gene>
    <name evidence="1" type="ORF">NQ317_008609</name>
</gene>
<protein>
    <submittedName>
        <fullName evidence="1">Uncharacterized protein</fullName>
    </submittedName>
</protein>
<evidence type="ECO:0000313" key="2">
    <source>
        <dbReference type="Proteomes" id="UP001162164"/>
    </source>
</evidence>
<comment type="caution">
    <text evidence="1">The sequence shown here is derived from an EMBL/GenBank/DDBJ whole genome shotgun (WGS) entry which is preliminary data.</text>
</comment>
<reference evidence="1" key="1">
    <citation type="journal article" date="2023" name="Insect Mol. Biol.">
        <title>Genome sequencing provides insights into the evolution of gene families encoding plant cell wall-degrading enzymes in longhorned beetles.</title>
        <authorList>
            <person name="Shin N.R."/>
            <person name="Okamura Y."/>
            <person name="Kirsch R."/>
            <person name="Pauchet Y."/>
        </authorList>
    </citation>
    <scope>NUCLEOTIDE SEQUENCE</scope>
    <source>
        <strain evidence="1">MMC_N1</strain>
    </source>
</reference>
<dbReference type="EMBL" id="JAPWTJ010000832">
    <property type="protein sequence ID" value="KAJ8975394.1"/>
    <property type="molecule type" value="Genomic_DNA"/>
</dbReference>
<accession>A0ABQ9JB80</accession>
<keyword evidence="2" id="KW-1185">Reference proteome</keyword>